<evidence type="ECO:0000313" key="2">
    <source>
        <dbReference type="Proteomes" id="UP000091956"/>
    </source>
</evidence>
<proteinExistence type="predicted"/>
<gene>
    <name evidence="1" type="ORF">VE01_06497</name>
</gene>
<dbReference type="SUPFAM" id="SSF56112">
    <property type="entry name" value="Protein kinase-like (PK-like)"/>
    <property type="match status" value="1"/>
</dbReference>
<name>A0A1B8GIT9_9PEZI</name>
<organism evidence="1 2">
    <name type="scientific">Pseudogymnoascus verrucosus</name>
    <dbReference type="NCBI Taxonomy" id="342668"/>
    <lineage>
        <taxon>Eukaryota</taxon>
        <taxon>Fungi</taxon>
        <taxon>Dikarya</taxon>
        <taxon>Ascomycota</taxon>
        <taxon>Pezizomycotina</taxon>
        <taxon>Leotiomycetes</taxon>
        <taxon>Thelebolales</taxon>
        <taxon>Thelebolaceae</taxon>
        <taxon>Pseudogymnoascus</taxon>
    </lineage>
</organism>
<dbReference type="AlphaFoldDB" id="A0A1B8GIT9"/>
<evidence type="ECO:0008006" key="3">
    <source>
        <dbReference type="Google" id="ProtNLM"/>
    </source>
</evidence>
<evidence type="ECO:0000313" key="1">
    <source>
        <dbReference type="EMBL" id="OBT95716.1"/>
    </source>
</evidence>
<dbReference type="EMBL" id="KV460233">
    <property type="protein sequence ID" value="OBT95716.1"/>
    <property type="molecule type" value="Genomic_DNA"/>
</dbReference>
<dbReference type="RefSeq" id="XP_018129449.1">
    <property type="nucleotide sequence ID" value="XM_018275943.1"/>
</dbReference>
<accession>A0A1B8GIT9</accession>
<sequence length="188" mass="20395">MGDIFGFRPFVDPSSKDPTIPFPLDNIDLSKVPDEAILALFSTAPILHRFGGTQIVRLSRSLVLKGGSTAFPAEAHAITLAREKTQIRLPAVHRIIPGKPDDGFFGERCYIVMDYIDGVGLDVSWEGLDADKRADVASQVAAMIGEMGNLTLPLVPWPIGGVRRWMGPWFSDYGRCELRDGGGDGGVV</sequence>
<reference evidence="2" key="2">
    <citation type="journal article" date="2018" name="Nat. Commun.">
        <title>Extreme sensitivity to ultraviolet light in the fungal pathogen causing white-nose syndrome of bats.</title>
        <authorList>
            <person name="Palmer J.M."/>
            <person name="Drees K.P."/>
            <person name="Foster J.T."/>
            <person name="Lindner D.L."/>
        </authorList>
    </citation>
    <scope>NUCLEOTIDE SEQUENCE [LARGE SCALE GENOMIC DNA]</scope>
    <source>
        <strain evidence="2">UAMH 10579</strain>
    </source>
</reference>
<dbReference type="GeneID" id="28839883"/>
<reference evidence="1 2" key="1">
    <citation type="submission" date="2016-03" db="EMBL/GenBank/DDBJ databases">
        <title>Comparative genomics of Pseudogymnoascus destructans, the fungus causing white-nose syndrome of bats.</title>
        <authorList>
            <person name="Palmer J.M."/>
            <person name="Drees K.P."/>
            <person name="Foster J.T."/>
            <person name="Lindner D.L."/>
        </authorList>
    </citation>
    <scope>NUCLEOTIDE SEQUENCE [LARGE SCALE GENOMIC DNA]</scope>
    <source>
        <strain evidence="1 2">UAMH 10579</strain>
    </source>
</reference>
<dbReference type="Proteomes" id="UP000091956">
    <property type="component" value="Unassembled WGS sequence"/>
</dbReference>
<dbReference type="OrthoDB" id="3437439at2759"/>
<dbReference type="InterPro" id="IPR011009">
    <property type="entry name" value="Kinase-like_dom_sf"/>
</dbReference>
<keyword evidence="2" id="KW-1185">Reference proteome</keyword>
<protein>
    <recommendedName>
        <fullName evidence="3">Aminoglycoside phosphotransferase domain-containing protein</fullName>
    </recommendedName>
</protein>